<keyword evidence="10" id="KW-1185">Reference proteome</keyword>
<dbReference type="InterPro" id="IPR002401">
    <property type="entry name" value="Cyt_P450_E_grp-I"/>
</dbReference>
<dbReference type="CDD" id="cd11059">
    <property type="entry name" value="CYP_fungal"/>
    <property type="match status" value="1"/>
</dbReference>
<dbReference type="PROSITE" id="PS00086">
    <property type="entry name" value="CYTOCHROME_P450"/>
    <property type="match status" value="1"/>
</dbReference>
<dbReference type="GO" id="GO:0005506">
    <property type="term" value="F:iron ion binding"/>
    <property type="evidence" value="ECO:0007669"/>
    <property type="project" value="InterPro"/>
</dbReference>
<dbReference type="GO" id="GO:0016705">
    <property type="term" value="F:oxidoreductase activity, acting on paired donors, with incorporation or reduction of molecular oxygen"/>
    <property type="evidence" value="ECO:0007669"/>
    <property type="project" value="InterPro"/>
</dbReference>
<evidence type="ECO:0000256" key="3">
    <source>
        <dbReference type="ARBA" id="ARBA00022617"/>
    </source>
</evidence>
<dbReference type="STRING" id="2512241.A0A553I003"/>
<feature type="binding site" description="axial binding residue" evidence="7">
    <location>
        <position position="439"/>
    </location>
    <ligand>
        <name>heme</name>
        <dbReference type="ChEBI" id="CHEBI:30413"/>
    </ligand>
    <ligandPart>
        <name>Fe</name>
        <dbReference type="ChEBI" id="CHEBI:18248"/>
    </ligandPart>
</feature>
<comment type="similarity">
    <text evidence="2 8">Belongs to the cytochrome P450 family.</text>
</comment>
<evidence type="ECO:0000256" key="2">
    <source>
        <dbReference type="ARBA" id="ARBA00010617"/>
    </source>
</evidence>
<dbReference type="Gene3D" id="1.10.630.10">
    <property type="entry name" value="Cytochrome P450"/>
    <property type="match status" value="1"/>
</dbReference>
<dbReference type="PRINTS" id="PR00463">
    <property type="entry name" value="EP450I"/>
</dbReference>
<name>A0A553I003_9PEZI</name>
<evidence type="ECO:0000313" key="10">
    <source>
        <dbReference type="Proteomes" id="UP000319160"/>
    </source>
</evidence>
<gene>
    <name evidence="9" type="ORF">FHL15_005477</name>
</gene>
<dbReference type="InterPro" id="IPR001128">
    <property type="entry name" value="Cyt_P450"/>
</dbReference>
<keyword evidence="3 7" id="KW-0349">Heme</keyword>
<dbReference type="Proteomes" id="UP000319160">
    <property type="component" value="Unassembled WGS sequence"/>
</dbReference>
<reference evidence="10" key="1">
    <citation type="submission" date="2019-06" db="EMBL/GenBank/DDBJ databases">
        <title>Draft genome sequence of the griseofulvin-producing fungus Xylaria cubensis strain G536.</title>
        <authorList>
            <person name="Mead M.E."/>
            <person name="Raja H.A."/>
            <person name="Steenwyk J.L."/>
            <person name="Knowles S.L."/>
            <person name="Oberlies N.H."/>
            <person name="Rokas A."/>
        </authorList>
    </citation>
    <scope>NUCLEOTIDE SEQUENCE [LARGE SCALE GENOMIC DNA]</scope>
    <source>
        <strain evidence="10">G536</strain>
    </source>
</reference>
<evidence type="ECO:0000313" key="9">
    <source>
        <dbReference type="EMBL" id="TRX93505.1"/>
    </source>
</evidence>
<dbReference type="InterPro" id="IPR036396">
    <property type="entry name" value="Cyt_P450_sf"/>
</dbReference>
<accession>A0A553I003</accession>
<dbReference type="AlphaFoldDB" id="A0A553I003"/>
<evidence type="ECO:0008006" key="11">
    <source>
        <dbReference type="Google" id="ProtNLM"/>
    </source>
</evidence>
<dbReference type="InterPro" id="IPR050121">
    <property type="entry name" value="Cytochrome_P450_monoxygenase"/>
</dbReference>
<evidence type="ECO:0000256" key="1">
    <source>
        <dbReference type="ARBA" id="ARBA00001971"/>
    </source>
</evidence>
<organism evidence="9 10">
    <name type="scientific">Xylaria flabelliformis</name>
    <dbReference type="NCBI Taxonomy" id="2512241"/>
    <lineage>
        <taxon>Eukaryota</taxon>
        <taxon>Fungi</taxon>
        <taxon>Dikarya</taxon>
        <taxon>Ascomycota</taxon>
        <taxon>Pezizomycotina</taxon>
        <taxon>Sordariomycetes</taxon>
        <taxon>Xylariomycetidae</taxon>
        <taxon>Xylariales</taxon>
        <taxon>Xylariaceae</taxon>
        <taxon>Xylaria</taxon>
    </lineage>
</organism>
<protein>
    <recommendedName>
        <fullName evidence="11">Cytochrome P450</fullName>
    </recommendedName>
</protein>
<evidence type="ECO:0000256" key="4">
    <source>
        <dbReference type="ARBA" id="ARBA00022723"/>
    </source>
</evidence>
<dbReference type="GO" id="GO:0020037">
    <property type="term" value="F:heme binding"/>
    <property type="evidence" value="ECO:0007669"/>
    <property type="project" value="InterPro"/>
</dbReference>
<dbReference type="InterPro" id="IPR017972">
    <property type="entry name" value="Cyt_P450_CS"/>
</dbReference>
<dbReference type="SUPFAM" id="SSF48264">
    <property type="entry name" value="Cytochrome P450"/>
    <property type="match status" value="1"/>
</dbReference>
<keyword evidence="8" id="KW-0503">Monooxygenase</keyword>
<dbReference type="OrthoDB" id="1470350at2759"/>
<dbReference type="PANTHER" id="PTHR24305">
    <property type="entry name" value="CYTOCHROME P450"/>
    <property type="match status" value="1"/>
</dbReference>
<evidence type="ECO:0000256" key="7">
    <source>
        <dbReference type="PIRSR" id="PIRSR602401-1"/>
    </source>
</evidence>
<dbReference type="PANTHER" id="PTHR24305:SF96">
    <property type="entry name" value="CYTOCHROME P450 MONOOXYGENASE STCB-RELATED"/>
    <property type="match status" value="1"/>
</dbReference>
<proteinExistence type="inferred from homology"/>
<keyword evidence="6 7" id="KW-0408">Iron</keyword>
<comment type="cofactor">
    <cofactor evidence="1 7">
        <name>heme</name>
        <dbReference type="ChEBI" id="CHEBI:30413"/>
    </cofactor>
</comment>
<dbReference type="GO" id="GO:0004497">
    <property type="term" value="F:monooxygenase activity"/>
    <property type="evidence" value="ECO:0007669"/>
    <property type="project" value="UniProtKB-KW"/>
</dbReference>
<evidence type="ECO:0000256" key="5">
    <source>
        <dbReference type="ARBA" id="ARBA00023002"/>
    </source>
</evidence>
<dbReference type="PRINTS" id="PR00385">
    <property type="entry name" value="P450"/>
</dbReference>
<keyword evidence="4 7" id="KW-0479">Metal-binding</keyword>
<dbReference type="EMBL" id="VFLP01000028">
    <property type="protein sequence ID" value="TRX93505.1"/>
    <property type="molecule type" value="Genomic_DNA"/>
</dbReference>
<evidence type="ECO:0000256" key="8">
    <source>
        <dbReference type="RuleBase" id="RU000461"/>
    </source>
</evidence>
<evidence type="ECO:0000256" key="6">
    <source>
        <dbReference type="ARBA" id="ARBA00023004"/>
    </source>
</evidence>
<sequence length="496" mass="56621">MTAAMDVTLELFKSNHLYSWGALGLFTIILFFSNSRDPISNVPGPWYARWTGLVDTYYWVVGRKPSYINDLHLKYGPIVRVGPREVYVSDLEAVQKIHRIKNEFPKSKWYLDFNPGVESVFNTPDIALHRRFRRLLSSPLSESGLKVFLPQIEDKVNLAIQRMDEESKTRGVADIYKWWLFMTTDVIGELSFGESFRMLESGKTNQYVSDLQSAGQMSSYRSAFPSLFRFVARSGIPFPLLSRASGYITRIKKYSTESLQRHKDLVEKEGEDARPTVFSKVYKAENDESITQEEIRDNAQSYIIAGTDTTSNTLNFMVWAVCGNPEVKSRLLKELDLLSDDFTYEDLRHVPYLDHVIDETLRKFPVVPAGLPREVPEGGAELCGFHIPAGYTATTQSYTLHSDPVTFPNPEKFDPSRWENPTPEMKAAWMPFGGGSRVCIGLHLARTELRLGIARFFKAFPNARRSTREGMSDEDMVPKTYFLATPQGHRCLMELH</sequence>
<keyword evidence="5 8" id="KW-0560">Oxidoreductase</keyword>
<dbReference type="Pfam" id="PF00067">
    <property type="entry name" value="p450"/>
    <property type="match status" value="1"/>
</dbReference>
<comment type="caution">
    <text evidence="9">The sequence shown here is derived from an EMBL/GenBank/DDBJ whole genome shotgun (WGS) entry which is preliminary data.</text>
</comment>